<comment type="similarity">
    <text evidence="6 7">Belongs to the RNA methyltransferase RlmH family.</text>
</comment>
<dbReference type="HAMAP" id="MF_00658">
    <property type="entry name" value="23SrRNA_methyltr_H"/>
    <property type="match status" value="1"/>
</dbReference>
<dbReference type="Gene3D" id="3.40.1280.10">
    <property type="match status" value="1"/>
</dbReference>
<keyword evidence="1 7" id="KW-0963">Cytoplasm</keyword>
<evidence type="ECO:0000256" key="7">
    <source>
        <dbReference type="HAMAP-Rule" id="MF_00658"/>
    </source>
</evidence>
<name>A0A9D1T120_9FIRM</name>
<dbReference type="NCBIfam" id="TIGR00246">
    <property type="entry name" value="tRNA_RlmH_YbeA"/>
    <property type="match status" value="1"/>
</dbReference>
<dbReference type="GO" id="GO:0005737">
    <property type="term" value="C:cytoplasm"/>
    <property type="evidence" value="ECO:0007669"/>
    <property type="project" value="UniProtKB-SubCell"/>
</dbReference>
<dbReference type="GO" id="GO:0070038">
    <property type="term" value="F:rRNA (pseudouridine-N3-)-methyltransferase activity"/>
    <property type="evidence" value="ECO:0007669"/>
    <property type="project" value="UniProtKB-UniRule"/>
</dbReference>
<evidence type="ECO:0000256" key="1">
    <source>
        <dbReference type="ARBA" id="ARBA00022490"/>
    </source>
</evidence>
<dbReference type="Pfam" id="PF02590">
    <property type="entry name" value="SPOUT_MTase"/>
    <property type="match status" value="1"/>
</dbReference>
<comment type="subunit">
    <text evidence="7">Homodimer.</text>
</comment>
<feature type="binding site" evidence="7">
    <location>
        <position position="108"/>
    </location>
    <ligand>
        <name>S-adenosyl-L-methionine</name>
        <dbReference type="ChEBI" id="CHEBI:59789"/>
    </ligand>
</feature>
<reference evidence="8" key="1">
    <citation type="submission" date="2020-10" db="EMBL/GenBank/DDBJ databases">
        <authorList>
            <person name="Gilroy R."/>
        </authorList>
    </citation>
    <scope>NUCLEOTIDE SEQUENCE</scope>
    <source>
        <strain evidence="8">4920</strain>
    </source>
</reference>
<evidence type="ECO:0000313" key="8">
    <source>
        <dbReference type="EMBL" id="HIV03266.1"/>
    </source>
</evidence>
<evidence type="ECO:0000256" key="5">
    <source>
        <dbReference type="ARBA" id="ARBA00022691"/>
    </source>
</evidence>
<comment type="caution">
    <text evidence="8">The sequence shown here is derived from an EMBL/GenBank/DDBJ whole genome shotgun (WGS) entry which is preliminary data.</text>
</comment>
<dbReference type="SUPFAM" id="SSF75217">
    <property type="entry name" value="alpha/beta knot"/>
    <property type="match status" value="1"/>
</dbReference>
<feature type="binding site" evidence="7">
    <location>
        <position position="76"/>
    </location>
    <ligand>
        <name>S-adenosyl-L-methionine</name>
        <dbReference type="ChEBI" id="CHEBI:59789"/>
    </ligand>
</feature>
<comment type="function">
    <text evidence="7">Specifically methylates the pseudouridine at position 1915 (m3Psi1915) in 23S rRNA.</text>
</comment>
<dbReference type="PIRSF" id="PIRSF004505">
    <property type="entry name" value="MT_bac"/>
    <property type="match status" value="1"/>
</dbReference>
<proteinExistence type="inferred from homology"/>
<dbReference type="InterPro" id="IPR003742">
    <property type="entry name" value="RlmH-like"/>
</dbReference>
<dbReference type="Proteomes" id="UP000886743">
    <property type="component" value="Unassembled WGS sequence"/>
</dbReference>
<comment type="catalytic activity">
    <reaction evidence="7">
        <text>pseudouridine(1915) in 23S rRNA + S-adenosyl-L-methionine = N(3)-methylpseudouridine(1915) in 23S rRNA + S-adenosyl-L-homocysteine + H(+)</text>
        <dbReference type="Rhea" id="RHEA:42752"/>
        <dbReference type="Rhea" id="RHEA-COMP:10221"/>
        <dbReference type="Rhea" id="RHEA-COMP:10222"/>
        <dbReference type="ChEBI" id="CHEBI:15378"/>
        <dbReference type="ChEBI" id="CHEBI:57856"/>
        <dbReference type="ChEBI" id="CHEBI:59789"/>
        <dbReference type="ChEBI" id="CHEBI:65314"/>
        <dbReference type="ChEBI" id="CHEBI:74486"/>
        <dbReference type="EC" id="2.1.1.177"/>
    </reaction>
</comment>
<keyword evidence="3 7" id="KW-0489">Methyltransferase</keyword>
<dbReference type="PANTHER" id="PTHR33603">
    <property type="entry name" value="METHYLTRANSFERASE"/>
    <property type="match status" value="1"/>
</dbReference>
<dbReference type="AlphaFoldDB" id="A0A9D1T120"/>
<dbReference type="InterPro" id="IPR029028">
    <property type="entry name" value="Alpha/beta_knot_MTases"/>
</dbReference>
<keyword evidence="4 7" id="KW-0808">Transferase</keyword>
<evidence type="ECO:0000256" key="3">
    <source>
        <dbReference type="ARBA" id="ARBA00022603"/>
    </source>
</evidence>
<comment type="subcellular location">
    <subcellularLocation>
        <location evidence="7">Cytoplasm</location>
    </subcellularLocation>
</comment>
<protein>
    <recommendedName>
        <fullName evidence="7">Ribosomal RNA large subunit methyltransferase H</fullName>
        <ecNumber evidence="7">2.1.1.177</ecNumber>
    </recommendedName>
    <alternativeName>
        <fullName evidence="7">23S rRNA (pseudouridine1915-N3)-methyltransferase</fullName>
    </alternativeName>
    <alternativeName>
        <fullName evidence="7">23S rRNA m3Psi1915 methyltransferase</fullName>
    </alternativeName>
    <alternativeName>
        <fullName evidence="7">rRNA (pseudouridine-N3-)-methyltransferase RlmH</fullName>
    </alternativeName>
</protein>
<gene>
    <name evidence="7 8" type="primary">rlmH</name>
    <name evidence="8" type="ORF">IAC74_06790</name>
</gene>
<evidence type="ECO:0000256" key="6">
    <source>
        <dbReference type="ARBA" id="ARBA00038303"/>
    </source>
</evidence>
<keyword evidence="2 7" id="KW-0698">rRNA processing</keyword>
<dbReference type="InterPro" id="IPR029026">
    <property type="entry name" value="tRNA_m1G_MTases_N"/>
</dbReference>
<accession>A0A9D1T120</accession>
<keyword evidence="5 7" id="KW-0949">S-adenosyl-L-methionine</keyword>
<dbReference type="PANTHER" id="PTHR33603:SF1">
    <property type="entry name" value="RIBOSOMAL RNA LARGE SUBUNIT METHYLTRANSFERASE H"/>
    <property type="match status" value="1"/>
</dbReference>
<dbReference type="CDD" id="cd18081">
    <property type="entry name" value="RlmH-like"/>
    <property type="match status" value="1"/>
</dbReference>
<sequence>MQIRIIAVGKLKEAYFAAAAEEYTKRLGRFARVETVQIPDRRIPDRASAAQERQVLEQEGQDILAKIAPQDYVAALCVEGKKLDSPAFAQKLSALALSGKSTVTFVIGGSLGLSDAVKQRADFHLSFSDMTFPHQLMRVILLEQVYRAFKILANETYHK</sequence>
<evidence type="ECO:0000313" key="9">
    <source>
        <dbReference type="Proteomes" id="UP000886743"/>
    </source>
</evidence>
<evidence type="ECO:0000256" key="4">
    <source>
        <dbReference type="ARBA" id="ARBA00022679"/>
    </source>
</evidence>
<evidence type="ECO:0000256" key="2">
    <source>
        <dbReference type="ARBA" id="ARBA00022552"/>
    </source>
</evidence>
<dbReference type="EMBL" id="DVOF01000202">
    <property type="protein sequence ID" value="HIV03266.1"/>
    <property type="molecule type" value="Genomic_DNA"/>
</dbReference>
<feature type="binding site" evidence="7">
    <location>
        <begin position="127"/>
        <end position="132"/>
    </location>
    <ligand>
        <name>S-adenosyl-L-methionine</name>
        <dbReference type="ChEBI" id="CHEBI:59789"/>
    </ligand>
</feature>
<reference evidence="8" key="2">
    <citation type="journal article" date="2021" name="PeerJ">
        <title>Extensive microbial diversity within the chicken gut microbiome revealed by metagenomics and culture.</title>
        <authorList>
            <person name="Gilroy R."/>
            <person name="Ravi A."/>
            <person name="Getino M."/>
            <person name="Pursley I."/>
            <person name="Horton D.L."/>
            <person name="Alikhan N.F."/>
            <person name="Baker D."/>
            <person name="Gharbi K."/>
            <person name="Hall N."/>
            <person name="Watson M."/>
            <person name="Adriaenssens E.M."/>
            <person name="Foster-Nyarko E."/>
            <person name="Jarju S."/>
            <person name="Secka A."/>
            <person name="Antonio M."/>
            <person name="Oren A."/>
            <person name="Chaudhuri R.R."/>
            <person name="La Ragione R."/>
            <person name="Hildebrand F."/>
            <person name="Pallen M.J."/>
        </authorList>
    </citation>
    <scope>NUCLEOTIDE SEQUENCE</scope>
    <source>
        <strain evidence="8">4920</strain>
    </source>
</reference>
<dbReference type="NCBIfam" id="NF000985">
    <property type="entry name" value="PRK00103.1-3"/>
    <property type="match status" value="1"/>
</dbReference>
<dbReference type="EC" id="2.1.1.177" evidence="7"/>
<organism evidence="8 9">
    <name type="scientific">Candidatus Aphodoplasma excrementigallinarum</name>
    <dbReference type="NCBI Taxonomy" id="2840673"/>
    <lineage>
        <taxon>Bacteria</taxon>
        <taxon>Bacillati</taxon>
        <taxon>Bacillota</taxon>
        <taxon>Clostridia</taxon>
        <taxon>Eubacteriales</taxon>
        <taxon>Candidatus Aphodoplasma</taxon>
    </lineage>
</organism>